<keyword evidence="7" id="KW-0131">Cell cycle</keyword>
<evidence type="ECO:0000313" key="12">
    <source>
        <dbReference type="RefSeq" id="XP_011213964.2"/>
    </source>
</evidence>
<dbReference type="GO" id="GO:0016301">
    <property type="term" value="F:kinase activity"/>
    <property type="evidence" value="ECO:0007669"/>
    <property type="project" value="UniProtKB-KW"/>
</dbReference>
<sequence>MLSKEYLDSWNELCAECKMVESDLANPSEKWLTKVLVSYLRMFGYRVEIPCSEEGSREKRIFLIKLVRHIDHIYKISDKSFTFTYYDLLKPSTKKTSHMLGILLNYLYYMNMFKTDVFKMANDRLAERQELVDKIKHTIEDNRKRQNKAEKMHEELAFLSNQIPLHKNQLKSVTSELSRRESESQQITIAVKDLKTEIDELKGKVRNLKRLIVPEKEGQELQIQLNKIQEQITEYENQTRNAESNLKTHISDNNRLQEILKLVESAKDILSSDFVDSFNKSVNNLLTAETKVASCEKETVQLTQTNIQHEKTLECLQEKIKLQQHQFDEEKQKLHTLIMSKTKECDDLEAQTENLKCEVGAVENSINEQRDIQSYIQENIGVLMENYK</sequence>
<gene>
    <name evidence="12" type="primary">LOC105233550</name>
</gene>
<keyword evidence="6 9" id="KW-0175">Coiled coil</keyword>
<evidence type="ECO:0000259" key="10">
    <source>
        <dbReference type="Pfam" id="PF03800"/>
    </source>
</evidence>
<dbReference type="InterPro" id="IPR005549">
    <property type="entry name" value="Kinetochore_Nuf2_N"/>
</dbReference>
<dbReference type="GeneID" id="105233550"/>
<dbReference type="RefSeq" id="XP_011213964.2">
    <property type="nucleotide sequence ID" value="XM_011215662.4"/>
</dbReference>
<evidence type="ECO:0000256" key="7">
    <source>
        <dbReference type="ARBA" id="ARBA00023306"/>
    </source>
</evidence>
<proteinExistence type="inferred from homology"/>
<comment type="subcellular location">
    <subcellularLocation>
        <location evidence="1">Chromosome</location>
        <location evidence="1">Centromere</location>
    </subcellularLocation>
</comment>
<feature type="coiled-coil region" evidence="9">
    <location>
        <begin position="306"/>
        <end position="365"/>
    </location>
</feature>
<keyword evidence="12" id="KW-0418">Kinase</keyword>
<feature type="domain" description="Kinetochore protein Nuf2 N-terminal" evidence="10">
    <location>
        <begin position="21"/>
        <end position="111"/>
    </location>
</feature>
<keyword evidence="11" id="KW-1185">Reference proteome</keyword>
<keyword evidence="5" id="KW-0498">Mitosis</keyword>
<evidence type="ECO:0000256" key="5">
    <source>
        <dbReference type="ARBA" id="ARBA00022776"/>
    </source>
</evidence>
<evidence type="ECO:0000256" key="2">
    <source>
        <dbReference type="ARBA" id="ARBA00005498"/>
    </source>
</evidence>
<keyword evidence="4" id="KW-0132">Cell division</keyword>
<evidence type="ECO:0000256" key="9">
    <source>
        <dbReference type="SAM" id="Coils"/>
    </source>
</evidence>
<evidence type="ECO:0000256" key="4">
    <source>
        <dbReference type="ARBA" id="ARBA00022618"/>
    </source>
</evidence>
<evidence type="ECO:0000256" key="1">
    <source>
        <dbReference type="ARBA" id="ARBA00004584"/>
    </source>
</evidence>
<evidence type="ECO:0000256" key="8">
    <source>
        <dbReference type="ARBA" id="ARBA00023328"/>
    </source>
</evidence>
<dbReference type="Gene3D" id="1.10.418.60">
    <property type="entry name" value="Ncd80 complex, Nuf2 subunit"/>
    <property type="match status" value="1"/>
</dbReference>
<evidence type="ECO:0000313" key="11">
    <source>
        <dbReference type="Proteomes" id="UP001652620"/>
    </source>
</evidence>
<keyword evidence="3" id="KW-0158">Chromosome</keyword>
<name>A0A6I9WA04_BACDO</name>
<evidence type="ECO:0000256" key="6">
    <source>
        <dbReference type="ARBA" id="ARBA00023054"/>
    </source>
</evidence>
<dbReference type="InterPro" id="IPR038275">
    <property type="entry name" value="Nuf2_N_sf"/>
</dbReference>
<organism evidence="11 12">
    <name type="scientific">Bactrocera dorsalis</name>
    <name type="common">Oriental fruit fly</name>
    <name type="synonym">Dacus dorsalis</name>
    <dbReference type="NCBI Taxonomy" id="27457"/>
    <lineage>
        <taxon>Eukaryota</taxon>
        <taxon>Metazoa</taxon>
        <taxon>Ecdysozoa</taxon>
        <taxon>Arthropoda</taxon>
        <taxon>Hexapoda</taxon>
        <taxon>Insecta</taxon>
        <taxon>Pterygota</taxon>
        <taxon>Neoptera</taxon>
        <taxon>Endopterygota</taxon>
        <taxon>Diptera</taxon>
        <taxon>Brachycera</taxon>
        <taxon>Muscomorpha</taxon>
        <taxon>Tephritoidea</taxon>
        <taxon>Tephritidae</taxon>
        <taxon>Bactrocera</taxon>
        <taxon>Bactrocera</taxon>
    </lineage>
</organism>
<protein>
    <submittedName>
        <fullName evidence="12">Rho-associated protein kinase 1</fullName>
    </submittedName>
</protein>
<dbReference type="OrthoDB" id="7862063at2759"/>
<comment type="similarity">
    <text evidence="2">Belongs to the NUF2 family.</text>
</comment>
<evidence type="ECO:0000256" key="3">
    <source>
        <dbReference type="ARBA" id="ARBA00022454"/>
    </source>
</evidence>
<accession>A0A6I9WA04</accession>
<feature type="coiled-coil region" evidence="9">
    <location>
        <begin position="142"/>
        <end position="252"/>
    </location>
</feature>
<dbReference type="Proteomes" id="UP001652620">
    <property type="component" value="Chromosome 1"/>
</dbReference>
<keyword evidence="12" id="KW-0808">Transferase</keyword>
<reference evidence="11" key="1">
    <citation type="submission" date="2025-05" db="UniProtKB">
        <authorList>
            <consortium name="RefSeq"/>
        </authorList>
    </citation>
    <scope>NUCLEOTIDE SEQUENCE [LARGE SCALE GENOMIC DNA]</scope>
</reference>
<dbReference type="Pfam" id="PF03800">
    <property type="entry name" value="Nuf2"/>
    <property type="match status" value="1"/>
</dbReference>
<reference evidence="12" key="2">
    <citation type="submission" date="2025-08" db="UniProtKB">
        <authorList>
            <consortium name="RefSeq"/>
        </authorList>
    </citation>
    <scope>IDENTIFICATION</scope>
    <source>
        <tissue evidence="12">Adult</tissue>
    </source>
</reference>
<keyword evidence="8" id="KW-0137">Centromere</keyword>